<dbReference type="Gene3D" id="3.40.50.300">
    <property type="entry name" value="P-loop containing nucleotide triphosphate hydrolases"/>
    <property type="match status" value="1"/>
</dbReference>
<dbReference type="PANTHER" id="PTHR43166">
    <property type="entry name" value="AMINO ACID IMPORT ATP-BINDING PROTEIN"/>
    <property type="match status" value="1"/>
</dbReference>
<keyword evidence="4" id="KW-0547">Nucleotide-binding</keyword>
<dbReference type="PROSITE" id="PS50893">
    <property type="entry name" value="ABC_TRANSPORTER_2"/>
    <property type="match status" value="1"/>
</dbReference>
<name>A0ABQ5MYW6_9MICC</name>
<reference evidence="8 9" key="1">
    <citation type="journal article" date="2023" name="Int. J. Syst. Evol. Microbiol.">
        <title>Arthrobacter mangrovi sp. nov., an actinobacterium isolated from the rhizosphere of a mangrove.</title>
        <authorList>
            <person name="Hamada M."/>
            <person name="Saitou S."/>
            <person name="Enomoto N."/>
            <person name="Nanri K."/>
            <person name="Hidaka K."/>
            <person name="Miura T."/>
            <person name="Tamura T."/>
        </authorList>
    </citation>
    <scope>NUCLEOTIDE SEQUENCE [LARGE SCALE GENOMIC DNA]</scope>
    <source>
        <strain evidence="8 9">NBRC 112813</strain>
    </source>
</reference>
<accession>A0ABQ5MYW6</accession>
<sequence length="252" mass="28139">MVIAQGVRKSFGRHEVLKGIDLEVNNGEVMCFLGPSGSGKSTFLRCVNRLETIDAGRIRVDGSLVGFKERNGRLYDLTEKELARQRSQIGMVFQRFNLFAHMTALENVMEAPRHVRRQPKREVLDRAQDALARVGLSGHEHKYPAQLSGGQQQRVAIARALAMDPKVMLFDEPTSALDPELVGEVLDVMRGLADSGMTMIVVTHEIEFAKEVGDELVFMDGGLVVEKGDPRQVLENPQQERTRRFLRATATV</sequence>
<keyword evidence="2" id="KW-0813">Transport</keyword>
<evidence type="ECO:0000256" key="4">
    <source>
        <dbReference type="ARBA" id="ARBA00022741"/>
    </source>
</evidence>
<dbReference type="SUPFAM" id="SSF52540">
    <property type="entry name" value="P-loop containing nucleoside triphosphate hydrolases"/>
    <property type="match status" value="1"/>
</dbReference>
<comment type="caution">
    <text evidence="8">The sequence shown here is derived from an EMBL/GenBank/DDBJ whole genome shotgun (WGS) entry which is preliminary data.</text>
</comment>
<evidence type="ECO:0000259" key="7">
    <source>
        <dbReference type="PROSITE" id="PS50893"/>
    </source>
</evidence>
<dbReference type="PROSITE" id="PS00211">
    <property type="entry name" value="ABC_TRANSPORTER_1"/>
    <property type="match status" value="1"/>
</dbReference>
<dbReference type="InterPro" id="IPR017871">
    <property type="entry name" value="ABC_transporter-like_CS"/>
</dbReference>
<dbReference type="SMART" id="SM00382">
    <property type="entry name" value="AAA"/>
    <property type="match status" value="1"/>
</dbReference>
<dbReference type="Proteomes" id="UP001209654">
    <property type="component" value="Unassembled WGS sequence"/>
</dbReference>
<gene>
    <name evidence="8" type="ORF">AHIS1636_35890</name>
</gene>
<dbReference type="GO" id="GO:0005524">
    <property type="term" value="F:ATP binding"/>
    <property type="evidence" value="ECO:0007669"/>
    <property type="project" value="UniProtKB-KW"/>
</dbReference>
<dbReference type="InterPro" id="IPR003439">
    <property type="entry name" value="ABC_transporter-like_ATP-bd"/>
</dbReference>
<dbReference type="InterPro" id="IPR003593">
    <property type="entry name" value="AAA+_ATPase"/>
</dbReference>
<organism evidence="8 9">
    <name type="scientific">Arthrobacter mangrovi</name>
    <dbReference type="NCBI Taxonomy" id="2966350"/>
    <lineage>
        <taxon>Bacteria</taxon>
        <taxon>Bacillati</taxon>
        <taxon>Actinomycetota</taxon>
        <taxon>Actinomycetes</taxon>
        <taxon>Micrococcales</taxon>
        <taxon>Micrococcaceae</taxon>
        <taxon>Arthrobacter</taxon>
    </lineage>
</organism>
<keyword evidence="9" id="KW-1185">Reference proteome</keyword>
<dbReference type="CDD" id="cd03262">
    <property type="entry name" value="ABC_HisP_GlnQ"/>
    <property type="match status" value="1"/>
</dbReference>
<dbReference type="InterPro" id="IPR050086">
    <property type="entry name" value="MetN_ABC_transporter-like"/>
</dbReference>
<evidence type="ECO:0000313" key="8">
    <source>
        <dbReference type="EMBL" id="GLB69146.1"/>
    </source>
</evidence>
<dbReference type="InterPro" id="IPR030679">
    <property type="entry name" value="ABC_ATPase_HisP-typ"/>
</dbReference>
<dbReference type="InterPro" id="IPR027417">
    <property type="entry name" value="P-loop_NTPase"/>
</dbReference>
<evidence type="ECO:0000313" key="9">
    <source>
        <dbReference type="Proteomes" id="UP001209654"/>
    </source>
</evidence>
<keyword evidence="5 8" id="KW-0067">ATP-binding</keyword>
<evidence type="ECO:0000256" key="3">
    <source>
        <dbReference type="ARBA" id="ARBA00022475"/>
    </source>
</evidence>
<dbReference type="EMBL" id="BRVS01000027">
    <property type="protein sequence ID" value="GLB69146.1"/>
    <property type="molecule type" value="Genomic_DNA"/>
</dbReference>
<dbReference type="PIRSF" id="PIRSF039085">
    <property type="entry name" value="ABC_ATPase_HisP"/>
    <property type="match status" value="1"/>
</dbReference>
<dbReference type="PANTHER" id="PTHR43166:SF35">
    <property type="entry name" value="L-CYSTINE IMPORT ATP-BINDING PROTEIN TCYN"/>
    <property type="match status" value="1"/>
</dbReference>
<evidence type="ECO:0000256" key="6">
    <source>
        <dbReference type="ARBA" id="ARBA00023136"/>
    </source>
</evidence>
<comment type="subcellular location">
    <subcellularLocation>
        <location evidence="1">Cell membrane</location>
        <topology evidence="1">Peripheral membrane protein</topology>
    </subcellularLocation>
</comment>
<evidence type="ECO:0000256" key="1">
    <source>
        <dbReference type="ARBA" id="ARBA00004202"/>
    </source>
</evidence>
<evidence type="ECO:0000256" key="5">
    <source>
        <dbReference type="ARBA" id="ARBA00022840"/>
    </source>
</evidence>
<keyword evidence="6" id="KW-0472">Membrane</keyword>
<protein>
    <submittedName>
        <fullName evidence="8">ATP-binding protein</fullName>
    </submittedName>
</protein>
<proteinExistence type="predicted"/>
<evidence type="ECO:0000256" key="2">
    <source>
        <dbReference type="ARBA" id="ARBA00022448"/>
    </source>
</evidence>
<keyword evidence="3" id="KW-1003">Cell membrane</keyword>
<feature type="domain" description="ABC transporter" evidence="7">
    <location>
        <begin position="2"/>
        <end position="246"/>
    </location>
</feature>
<dbReference type="Pfam" id="PF00005">
    <property type="entry name" value="ABC_tran"/>
    <property type="match status" value="1"/>
</dbReference>